<organism evidence="2 3">
    <name type="scientific">Paractinoplanes toevensis</name>
    <dbReference type="NCBI Taxonomy" id="571911"/>
    <lineage>
        <taxon>Bacteria</taxon>
        <taxon>Bacillati</taxon>
        <taxon>Actinomycetota</taxon>
        <taxon>Actinomycetes</taxon>
        <taxon>Micromonosporales</taxon>
        <taxon>Micromonosporaceae</taxon>
        <taxon>Paractinoplanes</taxon>
    </lineage>
</organism>
<dbReference type="Proteomes" id="UP000677082">
    <property type="component" value="Unassembled WGS sequence"/>
</dbReference>
<proteinExistence type="predicted"/>
<dbReference type="EMBL" id="BOQN01000206">
    <property type="protein sequence ID" value="GIM98224.1"/>
    <property type="molecule type" value="Genomic_DNA"/>
</dbReference>
<evidence type="ECO:0000259" key="1">
    <source>
        <dbReference type="Pfam" id="PF00881"/>
    </source>
</evidence>
<dbReference type="Gene3D" id="3.40.109.10">
    <property type="entry name" value="NADH Oxidase"/>
    <property type="match status" value="1"/>
</dbReference>
<protein>
    <recommendedName>
        <fullName evidence="1">Nitroreductase domain-containing protein</fullName>
    </recommendedName>
</protein>
<dbReference type="AlphaFoldDB" id="A0A919WDI5"/>
<feature type="domain" description="Nitroreductase" evidence="1">
    <location>
        <begin position="2"/>
        <end position="42"/>
    </location>
</feature>
<gene>
    <name evidence="2" type="ORF">Ato02nite_100170</name>
</gene>
<keyword evidence="3" id="KW-1185">Reference proteome</keyword>
<name>A0A919WDI5_9ACTN</name>
<dbReference type="Pfam" id="PF00881">
    <property type="entry name" value="Nitroreductase"/>
    <property type="match status" value="1"/>
</dbReference>
<dbReference type="RefSeq" id="WP_213013847.1">
    <property type="nucleotide sequence ID" value="NZ_BOQN01000206.1"/>
</dbReference>
<dbReference type="InterPro" id="IPR000415">
    <property type="entry name" value="Nitroreductase-like"/>
</dbReference>
<dbReference type="InterPro" id="IPR029479">
    <property type="entry name" value="Nitroreductase"/>
</dbReference>
<comment type="caution">
    <text evidence="2">The sequence shown here is derived from an EMBL/GenBank/DDBJ whole genome shotgun (WGS) entry which is preliminary data.</text>
</comment>
<sequence>MLAAAVDAPSGSNMQPWSVYVVSGDPLARLKKTVAERVAAGDCGDDREFASLPPGVRSPYRERMTALGEGLYGARGVARGDVAGRARIRARNWNCFGAGTALFCYESPASTERLQSERPPDP</sequence>
<dbReference type="GO" id="GO:0016491">
    <property type="term" value="F:oxidoreductase activity"/>
    <property type="evidence" value="ECO:0007669"/>
    <property type="project" value="InterPro"/>
</dbReference>
<reference evidence="2 3" key="1">
    <citation type="submission" date="2021-03" db="EMBL/GenBank/DDBJ databases">
        <title>Whole genome shotgun sequence of Actinoplanes toevensis NBRC 105298.</title>
        <authorList>
            <person name="Komaki H."/>
            <person name="Tamura T."/>
        </authorList>
    </citation>
    <scope>NUCLEOTIDE SEQUENCE [LARGE SCALE GENOMIC DNA]</scope>
    <source>
        <strain evidence="2 3">NBRC 105298</strain>
    </source>
</reference>
<evidence type="ECO:0000313" key="3">
    <source>
        <dbReference type="Proteomes" id="UP000677082"/>
    </source>
</evidence>
<dbReference type="SUPFAM" id="SSF55469">
    <property type="entry name" value="FMN-dependent nitroreductase-like"/>
    <property type="match status" value="1"/>
</dbReference>
<evidence type="ECO:0000313" key="2">
    <source>
        <dbReference type="EMBL" id="GIM98224.1"/>
    </source>
</evidence>
<accession>A0A919WDI5</accession>